<accession>A0A168M4X5</accession>
<dbReference type="SUPFAM" id="SSF46785">
    <property type="entry name" value="Winged helix' DNA-binding domain"/>
    <property type="match status" value="1"/>
</dbReference>
<dbReference type="InterPro" id="IPR036390">
    <property type="entry name" value="WH_DNA-bd_sf"/>
</dbReference>
<dbReference type="EMBL" id="LT552047">
    <property type="protein sequence ID" value="SAL97956.1"/>
    <property type="molecule type" value="Genomic_DNA"/>
</dbReference>
<dbReference type="FunFam" id="1.10.10.10:FF:000360">
    <property type="entry name" value="Transcription factor Dp-1, a"/>
    <property type="match status" value="1"/>
</dbReference>
<proteinExistence type="inferred from homology"/>
<gene>
    <name evidence="3" type="primary">ABSGL_03483.1 scaffold 4609</name>
</gene>
<sequence>MYDWNPPCDYFSSPQLTSYAPPPLSASYSSSSLITASPRKGSIASLLNSINELQQLDQEEQSTNYLTHFTTAVDEPEPPTATHKKGLRLFSQHVCDILQQRGRVTYNELVEQLMDELEASSDPKNIRRRVYDALNVLMAIHFISKDKKEIHWIGDTLSMEEDLEREEQRYLELTHQIDVKRKEIQMEKYDFSRQMPFTFAT</sequence>
<dbReference type="GO" id="GO:0005634">
    <property type="term" value="C:nucleus"/>
    <property type="evidence" value="ECO:0007669"/>
    <property type="project" value="UniProtKB-SubCell"/>
</dbReference>
<feature type="domain" description="E2F/DP family winged-helix DNA-binding" evidence="2">
    <location>
        <begin position="82"/>
        <end position="154"/>
    </location>
</feature>
<dbReference type="InterPro" id="IPR036388">
    <property type="entry name" value="WH-like_DNA-bd_sf"/>
</dbReference>
<organism evidence="3">
    <name type="scientific">Absidia glauca</name>
    <name type="common">Pin mould</name>
    <dbReference type="NCBI Taxonomy" id="4829"/>
    <lineage>
        <taxon>Eukaryota</taxon>
        <taxon>Fungi</taxon>
        <taxon>Fungi incertae sedis</taxon>
        <taxon>Mucoromycota</taxon>
        <taxon>Mucoromycotina</taxon>
        <taxon>Mucoromycetes</taxon>
        <taxon>Mucorales</taxon>
        <taxon>Cunninghamellaceae</taxon>
        <taxon>Absidia</taxon>
    </lineage>
</organism>
<reference evidence="3" key="1">
    <citation type="submission" date="2016-04" db="EMBL/GenBank/DDBJ databases">
        <authorList>
            <person name="Evans L.H."/>
            <person name="Alamgir A."/>
            <person name="Owens N."/>
            <person name="Weber N.D."/>
            <person name="Virtaneva K."/>
            <person name="Barbian K."/>
            <person name="Babar A."/>
            <person name="Rosenke K."/>
        </authorList>
    </citation>
    <scope>NUCLEOTIDE SEQUENCE [LARGE SCALE GENOMIC DNA]</scope>
    <source>
        <strain evidence="3">CBS 101.48</strain>
    </source>
</reference>
<comment type="subcellular location">
    <subcellularLocation>
        <location evidence="1">Nucleus</location>
    </subcellularLocation>
</comment>
<name>A0A168M4X5_ABSGL</name>
<dbReference type="GO" id="GO:0000977">
    <property type="term" value="F:RNA polymerase II transcription regulatory region sequence-specific DNA binding"/>
    <property type="evidence" value="ECO:0007669"/>
    <property type="project" value="TreeGrafter"/>
</dbReference>
<dbReference type="InterPro" id="IPR003316">
    <property type="entry name" value="E2F_WHTH_DNA-bd_dom"/>
</dbReference>
<dbReference type="InParanoid" id="A0A168M4X5"/>
<dbReference type="PANTHER" id="PTHR12548">
    <property type="entry name" value="TRANSCRIPTION FACTOR DP"/>
    <property type="match status" value="1"/>
</dbReference>
<dbReference type="OrthoDB" id="552115at2759"/>
<dbReference type="Gene3D" id="1.10.10.10">
    <property type="entry name" value="Winged helix-like DNA-binding domain superfamily/Winged helix DNA-binding domain"/>
    <property type="match status" value="1"/>
</dbReference>
<keyword evidence="1" id="KW-0804">Transcription</keyword>
<dbReference type="GO" id="GO:0000981">
    <property type="term" value="F:DNA-binding transcription factor activity, RNA polymerase II-specific"/>
    <property type="evidence" value="ECO:0007669"/>
    <property type="project" value="TreeGrafter"/>
</dbReference>
<keyword evidence="1" id="KW-0539">Nucleus</keyword>
<dbReference type="GO" id="GO:0005667">
    <property type="term" value="C:transcription regulator complex"/>
    <property type="evidence" value="ECO:0007669"/>
    <property type="project" value="InterPro"/>
</dbReference>
<evidence type="ECO:0000313" key="3">
    <source>
        <dbReference type="EMBL" id="SAL97956.1"/>
    </source>
</evidence>
<dbReference type="Proteomes" id="UP000078561">
    <property type="component" value="Unassembled WGS sequence"/>
</dbReference>
<evidence type="ECO:0000259" key="2">
    <source>
        <dbReference type="SMART" id="SM01372"/>
    </source>
</evidence>
<evidence type="ECO:0000256" key="1">
    <source>
        <dbReference type="RuleBase" id="RU003796"/>
    </source>
</evidence>
<protein>
    <recommendedName>
        <fullName evidence="2">E2F/DP family winged-helix DNA-binding domain-containing protein</fullName>
    </recommendedName>
</protein>
<dbReference type="STRING" id="4829.A0A168M4X5"/>
<keyword evidence="1" id="KW-0238">DNA-binding</keyword>
<keyword evidence="4" id="KW-1185">Reference proteome</keyword>
<dbReference type="Pfam" id="PF02319">
    <property type="entry name" value="WHD_E2F_TDP"/>
    <property type="match status" value="1"/>
</dbReference>
<evidence type="ECO:0000313" key="4">
    <source>
        <dbReference type="Proteomes" id="UP000078561"/>
    </source>
</evidence>
<dbReference type="PANTHER" id="PTHR12548:SF9">
    <property type="entry name" value="TRANSCRIPTION FACTOR DP"/>
    <property type="match status" value="1"/>
</dbReference>
<dbReference type="InterPro" id="IPR015648">
    <property type="entry name" value="Transcrpt_fac_DP"/>
</dbReference>
<dbReference type="SMART" id="SM01372">
    <property type="entry name" value="E2F_TDP"/>
    <property type="match status" value="1"/>
</dbReference>
<dbReference type="GO" id="GO:0051726">
    <property type="term" value="P:regulation of cell cycle"/>
    <property type="evidence" value="ECO:0007669"/>
    <property type="project" value="InterPro"/>
</dbReference>
<keyword evidence="1" id="KW-0805">Transcription regulation</keyword>
<comment type="similarity">
    <text evidence="1">Belongs to the E2F/DP family.</text>
</comment>
<dbReference type="AlphaFoldDB" id="A0A168M4X5"/>